<proteinExistence type="predicted"/>
<evidence type="ECO:0000313" key="2">
    <source>
        <dbReference type="Proteomes" id="UP000015105"/>
    </source>
</evidence>
<keyword evidence="2" id="KW-1185">Reference proteome</keyword>
<reference evidence="1" key="3">
    <citation type="journal article" date="2017" name="Nature">
        <title>Genome sequence of the progenitor of the wheat D genome Aegilops tauschii.</title>
        <authorList>
            <person name="Luo M.C."/>
            <person name="Gu Y.Q."/>
            <person name="Puiu D."/>
            <person name="Wang H."/>
            <person name="Twardziok S.O."/>
            <person name="Deal K.R."/>
            <person name="Huo N."/>
            <person name="Zhu T."/>
            <person name="Wang L."/>
            <person name="Wang Y."/>
            <person name="McGuire P.E."/>
            <person name="Liu S."/>
            <person name="Long H."/>
            <person name="Ramasamy R.K."/>
            <person name="Rodriguez J.C."/>
            <person name="Van S.L."/>
            <person name="Yuan L."/>
            <person name="Wang Z."/>
            <person name="Xia Z."/>
            <person name="Xiao L."/>
            <person name="Anderson O.D."/>
            <person name="Ouyang S."/>
            <person name="Liang Y."/>
            <person name="Zimin A.V."/>
            <person name="Pertea G."/>
            <person name="Qi P."/>
            <person name="Bennetzen J.L."/>
            <person name="Dai X."/>
            <person name="Dawson M.W."/>
            <person name="Muller H.G."/>
            <person name="Kugler K."/>
            <person name="Rivarola-Duarte L."/>
            <person name="Spannagl M."/>
            <person name="Mayer K.F.X."/>
            <person name="Lu F.H."/>
            <person name="Bevan M.W."/>
            <person name="Leroy P."/>
            <person name="Li P."/>
            <person name="You F.M."/>
            <person name="Sun Q."/>
            <person name="Liu Z."/>
            <person name="Lyons E."/>
            <person name="Wicker T."/>
            <person name="Salzberg S.L."/>
            <person name="Devos K.M."/>
            <person name="Dvorak J."/>
        </authorList>
    </citation>
    <scope>NUCLEOTIDE SEQUENCE [LARGE SCALE GENOMIC DNA]</scope>
    <source>
        <strain evidence="1">cv. AL8/78</strain>
    </source>
</reference>
<organism evidence="1 2">
    <name type="scientific">Aegilops tauschii subsp. strangulata</name>
    <name type="common">Goatgrass</name>
    <dbReference type="NCBI Taxonomy" id="200361"/>
    <lineage>
        <taxon>Eukaryota</taxon>
        <taxon>Viridiplantae</taxon>
        <taxon>Streptophyta</taxon>
        <taxon>Embryophyta</taxon>
        <taxon>Tracheophyta</taxon>
        <taxon>Spermatophyta</taxon>
        <taxon>Magnoliopsida</taxon>
        <taxon>Liliopsida</taxon>
        <taxon>Poales</taxon>
        <taxon>Poaceae</taxon>
        <taxon>BOP clade</taxon>
        <taxon>Pooideae</taxon>
        <taxon>Triticodae</taxon>
        <taxon>Triticeae</taxon>
        <taxon>Triticinae</taxon>
        <taxon>Aegilops</taxon>
    </lineage>
</organism>
<name>A0A453BSL5_AEGTS</name>
<sequence>MFKKRRKDQHWVRSDIEGTVVDANDNALIDEE</sequence>
<protein>
    <submittedName>
        <fullName evidence="1">Uncharacterized protein</fullName>
    </submittedName>
</protein>
<dbReference type="EnsemblPlants" id="AET2Gv20620200.1">
    <property type="protein sequence ID" value="AET2Gv20620200.1"/>
    <property type="gene ID" value="AET2Gv20620200"/>
</dbReference>
<reference evidence="1" key="5">
    <citation type="journal article" date="2021" name="G3 (Bethesda)">
        <title>Aegilops tauschii genome assembly Aet v5.0 features greater sequence contiguity and improved annotation.</title>
        <authorList>
            <person name="Wang L."/>
            <person name="Zhu T."/>
            <person name="Rodriguez J.C."/>
            <person name="Deal K.R."/>
            <person name="Dubcovsky J."/>
            <person name="McGuire P.E."/>
            <person name="Lux T."/>
            <person name="Spannagl M."/>
            <person name="Mayer K.F.X."/>
            <person name="Baldrich P."/>
            <person name="Meyers B.C."/>
            <person name="Huo N."/>
            <person name="Gu Y.Q."/>
            <person name="Zhou H."/>
            <person name="Devos K.M."/>
            <person name="Bennetzen J.L."/>
            <person name="Unver T."/>
            <person name="Budak H."/>
            <person name="Gulick P.J."/>
            <person name="Galiba G."/>
            <person name="Kalapos B."/>
            <person name="Nelson D.R."/>
            <person name="Li P."/>
            <person name="You F.M."/>
            <person name="Luo M.C."/>
            <person name="Dvorak J."/>
        </authorList>
    </citation>
    <scope>NUCLEOTIDE SEQUENCE [LARGE SCALE GENOMIC DNA]</scope>
    <source>
        <strain evidence="1">cv. AL8/78</strain>
    </source>
</reference>
<dbReference type="Gramene" id="AET2Gv20620200.1">
    <property type="protein sequence ID" value="AET2Gv20620200.1"/>
    <property type="gene ID" value="AET2Gv20620200"/>
</dbReference>
<dbReference type="Proteomes" id="UP000015105">
    <property type="component" value="Chromosome 2D"/>
</dbReference>
<reference evidence="2" key="2">
    <citation type="journal article" date="2017" name="Nat. Plants">
        <title>The Aegilops tauschii genome reveals multiple impacts of transposons.</title>
        <authorList>
            <person name="Zhao G."/>
            <person name="Zou C."/>
            <person name="Li K."/>
            <person name="Wang K."/>
            <person name="Li T."/>
            <person name="Gao L."/>
            <person name="Zhang X."/>
            <person name="Wang H."/>
            <person name="Yang Z."/>
            <person name="Liu X."/>
            <person name="Jiang W."/>
            <person name="Mao L."/>
            <person name="Kong X."/>
            <person name="Jiao Y."/>
            <person name="Jia J."/>
        </authorList>
    </citation>
    <scope>NUCLEOTIDE SEQUENCE [LARGE SCALE GENOMIC DNA]</scope>
    <source>
        <strain evidence="2">cv. AL8/78</strain>
    </source>
</reference>
<accession>A0A453BSL5</accession>
<evidence type="ECO:0000313" key="1">
    <source>
        <dbReference type="EnsemblPlants" id="AET2Gv20620200.1"/>
    </source>
</evidence>
<reference evidence="1" key="4">
    <citation type="submission" date="2019-03" db="UniProtKB">
        <authorList>
            <consortium name="EnsemblPlants"/>
        </authorList>
    </citation>
    <scope>IDENTIFICATION</scope>
</reference>
<dbReference type="AlphaFoldDB" id="A0A453BSL5"/>
<reference evidence="2" key="1">
    <citation type="journal article" date="2014" name="Science">
        <title>Ancient hybridizations among the ancestral genomes of bread wheat.</title>
        <authorList>
            <consortium name="International Wheat Genome Sequencing Consortium,"/>
            <person name="Marcussen T."/>
            <person name="Sandve S.R."/>
            <person name="Heier L."/>
            <person name="Spannagl M."/>
            <person name="Pfeifer M."/>
            <person name="Jakobsen K.S."/>
            <person name="Wulff B.B."/>
            <person name="Steuernagel B."/>
            <person name="Mayer K.F."/>
            <person name="Olsen O.A."/>
        </authorList>
    </citation>
    <scope>NUCLEOTIDE SEQUENCE [LARGE SCALE GENOMIC DNA]</scope>
    <source>
        <strain evidence="2">cv. AL8/78</strain>
    </source>
</reference>